<dbReference type="AlphaFoldDB" id="A0A4Z2GWQ2"/>
<gene>
    <name evidence="2" type="ORF">EYF80_032815</name>
</gene>
<keyword evidence="3" id="KW-1185">Reference proteome</keyword>
<evidence type="ECO:0000313" key="2">
    <source>
        <dbReference type="EMBL" id="TNN57004.1"/>
    </source>
</evidence>
<name>A0A4Z2GWQ2_9TELE</name>
<protein>
    <submittedName>
        <fullName evidence="2">Uncharacterized protein</fullName>
    </submittedName>
</protein>
<evidence type="ECO:0000313" key="3">
    <source>
        <dbReference type="Proteomes" id="UP000314294"/>
    </source>
</evidence>
<sequence>MSAVDMINSPRSGLILAHEQMQSSPSLRRPRLCLLLNEHRDVFKPPGVQAQRSKVGTDSPQSVSH</sequence>
<proteinExistence type="predicted"/>
<reference evidence="2 3" key="1">
    <citation type="submission" date="2019-03" db="EMBL/GenBank/DDBJ databases">
        <title>First draft genome of Liparis tanakae, snailfish: a comprehensive survey of snailfish specific genes.</title>
        <authorList>
            <person name="Kim W."/>
            <person name="Song I."/>
            <person name="Jeong J.-H."/>
            <person name="Kim D."/>
            <person name="Kim S."/>
            <person name="Ryu S."/>
            <person name="Song J.Y."/>
            <person name="Lee S.K."/>
        </authorList>
    </citation>
    <scope>NUCLEOTIDE SEQUENCE [LARGE SCALE GENOMIC DNA]</scope>
    <source>
        <tissue evidence="2">Muscle</tissue>
    </source>
</reference>
<accession>A0A4Z2GWQ2</accession>
<dbReference type="Proteomes" id="UP000314294">
    <property type="component" value="Unassembled WGS sequence"/>
</dbReference>
<dbReference type="EMBL" id="SRLO01000416">
    <property type="protein sequence ID" value="TNN57004.1"/>
    <property type="molecule type" value="Genomic_DNA"/>
</dbReference>
<evidence type="ECO:0000256" key="1">
    <source>
        <dbReference type="SAM" id="MobiDB-lite"/>
    </source>
</evidence>
<comment type="caution">
    <text evidence="2">The sequence shown here is derived from an EMBL/GenBank/DDBJ whole genome shotgun (WGS) entry which is preliminary data.</text>
</comment>
<feature type="region of interest" description="Disordered" evidence="1">
    <location>
        <begin position="44"/>
        <end position="65"/>
    </location>
</feature>
<organism evidence="2 3">
    <name type="scientific">Liparis tanakae</name>
    <name type="common">Tanaka's snailfish</name>
    <dbReference type="NCBI Taxonomy" id="230148"/>
    <lineage>
        <taxon>Eukaryota</taxon>
        <taxon>Metazoa</taxon>
        <taxon>Chordata</taxon>
        <taxon>Craniata</taxon>
        <taxon>Vertebrata</taxon>
        <taxon>Euteleostomi</taxon>
        <taxon>Actinopterygii</taxon>
        <taxon>Neopterygii</taxon>
        <taxon>Teleostei</taxon>
        <taxon>Neoteleostei</taxon>
        <taxon>Acanthomorphata</taxon>
        <taxon>Eupercaria</taxon>
        <taxon>Perciformes</taxon>
        <taxon>Cottioidei</taxon>
        <taxon>Cottales</taxon>
        <taxon>Liparidae</taxon>
        <taxon>Liparis</taxon>
    </lineage>
</organism>
<feature type="compositionally biased region" description="Polar residues" evidence="1">
    <location>
        <begin position="50"/>
        <end position="65"/>
    </location>
</feature>